<dbReference type="PANTHER" id="PTHR35526">
    <property type="entry name" value="ANTI-SIGMA-F FACTOR RSBW-RELATED"/>
    <property type="match status" value="1"/>
</dbReference>
<sequence length="96" mass="10198">MSHDLAVRAGWAGHGRDVSWVLSARPSAVPTARRMTAARLSAWGLTDHAEAASLLVADLVGQALQHRAATVRLALGLTDGFVRCEVDNPGARHDHP</sequence>
<feature type="non-terminal residue" evidence="1">
    <location>
        <position position="96"/>
    </location>
</feature>
<dbReference type="InterPro" id="IPR050267">
    <property type="entry name" value="Anti-sigma-factor_SerPK"/>
</dbReference>
<organism evidence="1 2">
    <name type="scientific">Nonomuraea aridisoli</name>
    <dbReference type="NCBI Taxonomy" id="2070368"/>
    <lineage>
        <taxon>Bacteria</taxon>
        <taxon>Bacillati</taxon>
        <taxon>Actinomycetota</taxon>
        <taxon>Actinomycetes</taxon>
        <taxon>Streptosporangiales</taxon>
        <taxon>Streptosporangiaceae</taxon>
        <taxon>Nonomuraea</taxon>
    </lineage>
</organism>
<gene>
    <name evidence="1" type="ORF">C1J01_46605</name>
</gene>
<dbReference type="AlphaFoldDB" id="A0A2W2DGK7"/>
<dbReference type="Gene3D" id="3.30.565.10">
    <property type="entry name" value="Histidine kinase-like ATPase, C-terminal domain"/>
    <property type="match status" value="1"/>
</dbReference>
<evidence type="ECO:0008006" key="3">
    <source>
        <dbReference type="Google" id="ProtNLM"/>
    </source>
</evidence>
<comment type="caution">
    <text evidence="1">The sequence shown here is derived from an EMBL/GenBank/DDBJ whole genome shotgun (WGS) entry which is preliminary data.</text>
</comment>
<keyword evidence="2" id="KW-1185">Reference proteome</keyword>
<dbReference type="Proteomes" id="UP000249304">
    <property type="component" value="Unassembled WGS sequence"/>
</dbReference>
<evidence type="ECO:0000313" key="1">
    <source>
        <dbReference type="EMBL" id="PZG03079.1"/>
    </source>
</evidence>
<dbReference type="EMBL" id="POUD01000458">
    <property type="protein sequence ID" value="PZG03079.1"/>
    <property type="molecule type" value="Genomic_DNA"/>
</dbReference>
<dbReference type="PANTHER" id="PTHR35526:SF3">
    <property type="entry name" value="ANTI-SIGMA-F FACTOR RSBW"/>
    <property type="match status" value="1"/>
</dbReference>
<name>A0A2W2DGK7_9ACTN</name>
<accession>A0A2W2DGK7</accession>
<evidence type="ECO:0000313" key="2">
    <source>
        <dbReference type="Proteomes" id="UP000249304"/>
    </source>
</evidence>
<reference evidence="1 2" key="1">
    <citation type="submission" date="2018-01" db="EMBL/GenBank/DDBJ databases">
        <title>Draft genome sequence of Nonomuraea sp. KC333.</title>
        <authorList>
            <person name="Sahin N."/>
            <person name="Saygin H."/>
            <person name="Ay H."/>
        </authorList>
    </citation>
    <scope>NUCLEOTIDE SEQUENCE [LARGE SCALE GENOMIC DNA]</scope>
    <source>
        <strain evidence="1 2">KC333</strain>
    </source>
</reference>
<protein>
    <recommendedName>
        <fullName evidence="3">ATP-binding protein</fullName>
    </recommendedName>
</protein>
<proteinExistence type="predicted"/>
<dbReference type="InterPro" id="IPR036890">
    <property type="entry name" value="HATPase_C_sf"/>
</dbReference>